<evidence type="ECO:0000256" key="5">
    <source>
        <dbReference type="ARBA" id="ARBA00023002"/>
    </source>
</evidence>
<dbReference type="InterPro" id="IPR023753">
    <property type="entry name" value="FAD/NAD-binding_dom"/>
</dbReference>
<dbReference type="Pfam" id="PF07992">
    <property type="entry name" value="Pyr_redox_2"/>
    <property type="match status" value="1"/>
</dbReference>
<dbReference type="PRINTS" id="PR00411">
    <property type="entry name" value="PNDRDTASEI"/>
</dbReference>
<dbReference type="GO" id="GO:0050136">
    <property type="term" value="F:NADH dehydrogenase (quinone) (non-electrogenic) activity"/>
    <property type="evidence" value="ECO:0007669"/>
    <property type="project" value="UniProtKB-EC"/>
</dbReference>
<evidence type="ECO:0000256" key="1">
    <source>
        <dbReference type="ARBA" id="ARBA00005272"/>
    </source>
</evidence>
<keyword evidence="8" id="KW-0472">Membrane</keyword>
<dbReference type="Gene3D" id="3.50.50.100">
    <property type="match status" value="1"/>
</dbReference>
<keyword evidence="3" id="KW-0285">Flavoprotein</keyword>
<dbReference type="Proteomes" id="UP001139411">
    <property type="component" value="Unassembled WGS sequence"/>
</dbReference>
<dbReference type="PANTHER" id="PTHR43706:SF47">
    <property type="entry name" value="EXTERNAL NADH-UBIQUINONE OXIDOREDUCTASE 1, MITOCHONDRIAL-RELATED"/>
    <property type="match status" value="1"/>
</dbReference>
<evidence type="ECO:0000313" key="11">
    <source>
        <dbReference type="Proteomes" id="UP001139411"/>
    </source>
</evidence>
<dbReference type="EC" id="1.6.5.9" evidence="2"/>
<comment type="catalytic activity">
    <reaction evidence="7">
        <text>a quinone + NADH + H(+) = a quinol + NAD(+)</text>
        <dbReference type="Rhea" id="RHEA:46160"/>
        <dbReference type="ChEBI" id="CHEBI:15378"/>
        <dbReference type="ChEBI" id="CHEBI:24646"/>
        <dbReference type="ChEBI" id="CHEBI:57540"/>
        <dbReference type="ChEBI" id="CHEBI:57945"/>
        <dbReference type="ChEBI" id="CHEBI:132124"/>
        <dbReference type="EC" id="1.6.5.9"/>
    </reaction>
</comment>
<evidence type="ECO:0000256" key="4">
    <source>
        <dbReference type="ARBA" id="ARBA00022827"/>
    </source>
</evidence>
<keyword evidence="6" id="KW-0520">NAD</keyword>
<feature type="transmembrane region" description="Helical" evidence="8">
    <location>
        <begin position="370"/>
        <end position="392"/>
    </location>
</feature>
<evidence type="ECO:0000256" key="8">
    <source>
        <dbReference type="SAM" id="Phobius"/>
    </source>
</evidence>
<comment type="similarity">
    <text evidence="1">Belongs to the NADH dehydrogenase family.</text>
</comment>
<proteinExistence type="inferred from homology"/>
<reference evidence="10" key="1">
    <citation type="submission" date="2022-01" db="EMBL/GenBank/DDBJ databases">
        <title>Novel species in genus Dyadobacter.</title>
        <authorList>
            <person name="Ma C."/>
        </authorList>
    </citation>
    <scope>NUCLEOTIDE SEQUENCE</scope>
    <source>
        <strain evidence="10">CY357</strain>
    </source>
</reference>
<keyword evidence="4" id="KW-0274">FAD</keyword>
<evidence type="ECO:0000256" key="2">
    <source>
        <dbReference type="ARBA" id="ARBA00012637"/>
    </source>
</evidence>
<dbReference type="InterPro" id="IPR036188">
    <property type="entry name" value="FAD/NAD-bd_sf"/>
</dbReference>
<organism evidence="10 11">
    <name type="scientific">Dyadobacter chenhuakuii</name>
    <dbReference type="NCBI Taxonomy" id="2909339"/>
    <lineage>
        <taxon>Bacteria</taxon>
        <taxon>Pseudomonadati</taxon>
        <taxon>Bacteroidota</taxon>
        <taxon>Cytophagia</taxon>
        <taxon>Cytophagales</taxon>
        <taxon>Spirosomataceae</taxon>
        <taxon>Dyadobacter</taxon>
    </lineage>
</organism>
<evidence type="ECO:0000256" key="7">
    <source>
        <dbReference type="ARBA" id="ARBA00047599"/>
    </source>
</evidence>
<dbReference type="PANTHER" id="PTHR43706">
    <property type="entry name" value="NADH DEHYDROGENASE"/>
    <property type="match status" value="1"/>
</dbReference>
<dbReference type="EMBL" id="JAKFFV010000019">
    <property type="protein sequence ID" value="MCF2501315.1"/>
    <property type="molecule type" value="Genomic_DNA"/>
</dbReference>
<evidence type="ECO:0000256" key="6">
    <source>
        <dbReference type="ARBA" id="ARBA00023027"/>
    </source>
</evidence>
<dbReference type="SUPFAM" id="SSF51905">
    <property type="entry name" value="FAD/NAD(P)-binding domain"/>
    <property type="match status" value="1"/>
</dbReference>
<dbReference type="RefSeq" id="WP_235179491.1">
    <property type="nucleotide sequence ID" value="NZ_JAKFFV010000019.1"/>
</dbReference>
<protein>
    <recommendedName>
        <fullName evidence="2">NADH:ubiquinone reductase (non-electrogenic)</fullName>
        <ecNumber evidence="2">1.6.5.9</ecNumber>
    </recommendedName>
</protein>
<dbReference type="PRINTS" id="PR00368">
    <property type="entry name" value="FADPNR"/>
</dbReference>
<feature type="domain" description="FAD/NAD(P)-binding" evidence="9">
    <location>
        <begin position="6"/>
        <end position="326"/>
    </location>
</feature>
<keyword evidence="8" id="KW-0812">Transmembrane</keyword>
<evidence type="ECO:0000259" key="9">
    <source>
        <dbReference type="Pfam" id="PF07992"/>
    </source>
</evidence>
<keyword evidence="8" id="KW-1133">Transmembrane helix</keyword>
<evidence type="ECO:0000256" key="3">
    <source>
        <dbReference type="ARBA" id="ARBA00022630"/>
    </source>
</evidence>
<dbReference type="InterPro" id="IPR045024">
    <property type="entry name" value="NDH-2"/>
</dbReference>
<sequence>MKPKKHIVVIGGGFAGLNFAKQLFNNSYYEVTLIDKNNYNYFTPLLYQVATSFLEPTSISYPFRKIFRNKGIYFRMAALEKVDTIEKKLFLSDGETLCYDILVFAAGTRTNFFRNETVCKNALSLKGIDDALYMRNELIRVLEKASLEKDIHERRKLLTIVIAGGGPTGVELAGMLAEMRQYMLKKDYPELDESEVAIHIIDGLPVLLAPMSEKTHHAAYNALSKLGVHIKLNVQVTSFENDLVSLSDGTTIEAKTMIWAAGVVAKTFDGIPADRLGRGNRMITDEFNRVKGYDDVFAIGDIGIQFTDEIYPAGHPQLAQPAIQQGASLAKNLLRMARGKPQRAFKYFDRGDMAIIGKNMAVADLFKHKLHLSGILGLLSWLFIHLISLVNYNNMIKTFYNWIVAYLTNDQVLRMIFHTDNREADQNSKT</sequence>
<evidence type="ECO:0000313" key="10">
    <source>
        <dbReference type="EMBL" id="MCF2501315.1"/>
    </source>
</evidence>
<name>A0A9X1QGJ3_9BACT</name>
<gene>
    <name evidence="10" type="ORF">L0661_23555</name>
</gene>
<comment type="caution">
    <text evidence="10">The sequence shown here is derived from an EMBL/GenBank/DDBJ whole genome shotgun (WGS) entry which is preliminary data.</text>
</comment>
<accession>A0A9X1QGJ3</accession>
<dbReference type="AlphaFoldDB" id="A0A9X1QGJ3"/>
<keyword evidence="5" id="KW-0560">Oxidoreductase</keyword>